<dbReference type="SUPFAM" id="SSF51445">
    <property type="entry name" value="(Trans)glycosidases"/>
    <property type="match status" value="1"/>
</dbReference>
<reference evidence="7 8" key="2">
    <citation type="journal article" date="2008" name="Nature">
        <title>The Phaeodactylum genome reveals the evolutionary history of diatom genomes.</title>
        <authorList>
            <person name="Bowler C."/>
            <person name="Allen A.E."/>
            <person name="Badger J.H."/>
            <person name="Grimwood J."/>
            <person name="Jabbari K."/>
            <person name="Kuo A."/>
            <person name="Maheswari U."/>
            <person name="Martens C."/>
            <person name="Maumus F."/>
            <person name="Otillar R.P."/>
            <person name="Rayko E."/>
            <person name="Salamov A."/>
            <person name="Vandepoele K."/>
            <person name="Beszteri B."/>
            <person name="Gruber A."/>
            <person name="Heijde M."/>
            <person name="Katinka M."/>
            <person name="Mock T."/>
            <person name="Valentin K."/>
            <person name="Verret F."/>
            <person name="Berges J.A."/>
            <person name="Brownlee C."/>
            <person name="Cadoret J.P."/>
            <person name="Chiovitti A."/>
            <person name="Choi C.J."/>
            <person name="Coesel S."/>
            <person name="De Martino A."/>
            <person name="Detter J.C."/>
            <person name="Durkin C."/>
            <person name="Falciatore A."/>
            <person name="Fournet J."/>
            <person name="Haruta M."/>
            <person name="Huysman M.J."/>
            <person name="Jenkins B.D."/>
            <person name="Jiroutova K."/>
            <person name="Jorgensen R.E."/>
            <person name="Joubert Y."/>
            <person name="Kaplan A."/>
            <person name="Kroger N."/>
            <person name="Kroth P.G."/>
            <person name="La Roche J."/>
            <person name="Lindquist E."/>
            <person name="Lommer M."/>
            <person name="Martin-Jezequel V."/>
            <person name="Lopez P.J."/>
            <person name="Lucas S."/>
            <person name="Mangogna M."/>
            <person name="McGinnis K."/>
            <person name="Medlin L.K."/>
            <person name="Montsant A."/>
            <person name="Oudot-Le Secq M.P."/>
            <person name="Napoli C."/>
            <person name="Obornik M."/>
            <person name="Parker M.S."/>
            <person name="Petit J.L."/>
            <person name="Porcel B.M."/>
            <person name="Poulsen N."/>
            <person name="Robison M."/>
            <person name="Rychlewski L."/>
            <person name="Rynearson T.A."/>
            <person name="Schmutz J."/>
            <person name="Shapiro H."/>
            <person name="Siaut M."/>
            <person name="Stanley M."/>
            <person name="Sussman M.R."/>
            <person name="Taylor A.R."/>
            <person name="Vardi A."/>
            <person name="von Dassow P."/>
            <person name="Vyverman W."/>
            <person name="Willis A."/>
            <person name="Wyrwicz L.S."/>
            <person name="Rokhsar D.S."/>
            <person name="Weissenbach J."/>
            <person name="Armbrust E.V."/>
            <person name="Green B.R."/>
            <person name="Van de Peer Y."/>
            <person name="Grigoriev I.V."/>
        </authorList>
    </citation>
    <scope>NUCLEOTIDE SEQUENCE [LARGE SCALE GENOMIC DNA]</scope>
    <source>
        <strain evidence="7 8">CCMP1335</strain>
    </source>
</reference>
<dbReference type="OMA" id="VWLKVYP"/>
<dbReference type="EMBL" id="CM000642">
    <property type="protein sequence ID" value="EED92158.1"/>
    <property type="molecule type" value="Genomic_DNA"/>
</dbReference>
<dbReference type="GO" id="GO:0008422">
    <property type="term" value="F:beta-glucosidase activity"/>
    <property type="evidence" value="ECO:0000318"/>
    <property type="project" value="GO_Central"/>
</dbReference>
<reference evidence="7 8" key="1">
    <citation type="journal article" date="2004" name="Science">
        <title>The genome of the diatom Thalassiosira pseudonana: ecology, evolution, and metabolism.</title>
        <authorList>
            <person name="Armbrust E.V."/>
            <person name="Berges J.A."/>
            <person name="Bowler C."/>
            <person name="Green B.R."/>
            <person name="Martinez D."/>
            <person name="Putnam N.H."/>
            <person name="Zhou S."/>
            <person name="Allen A.E."/>
            <person name="Apt K.E."/>
            <person name="Bechner M."/>
            <person name="Brzezinski M.A."/>
            <person name="Chaal B.K."/>
            <person name="Chiovitti A."/>
            <person name="Davis A.K."/>
            <person name="Demarest M.S."/>
            <person name="Detter J.C."/>
            <person name="Glavina T."/>
            <person name="Goodstein D."/>
            <person name="Hadi M.Z."/>
            <person name="Hellsten U."/>
            <person name="Hildebrand M."/>
            <person name="Jenkins B.D."/>
            <person name="Jurka J."/>
            <person name="Kapitonov V.V."/>
            <person name="Kroger N."/>
            <person name="Lau W.W."/>
            <person name="Lane T.W."/>
            <person name="Larimer F.W."/>
            <person name="Lippmeier J.C."/>
            <person name="Lucas S."/>
            <person name="Medina M."/>
            <person name="Montsant A."/>
            <person name="Obornik M."/>
            <person name="Parker M.S."/>
            <person name="Palenik B."/>
            <person name="Pazour G.J."/>
            <person name="Richardson P.M."/>
            <person name="Rynearson T.A."/>
            <person name="Saito M.A."/>
            <person name="Schwartz D.C."/>
            <person name="Thamatrakoln K."/>
            <person name="Valentin K."/>
            <person name="Vardi A."/>
            <person name="Wilkerson F.P."/>
            <person name="Rokhsar D.S."/>
        </authorList>
    </citation>
    <scope>NUCLEOTIDE SEQUENCE [LARGE SCALE GENOMIC DNA]</scope>
    <source>
        <strain evidence="7 8">CCMP1335</strain>
    </source>
</reference>
<organism evidence="7 8">
    <name type="scientific">Thalassiosira pseudonana</name>
    <name type="common">Marine diatom</name>
    <name type="synonym">Cyclotella nana</name>
    <dbReference type="NCBI Taxonomy" id="35128"/>
    <lineage>
        <taxon>Eukaryota</taxon>
        <taxon>Sar</taxon>
        <taxon>Stramenopiles</taxon>
        <taxon>Ochrophyta</taxon>
        <taxon>Bacillariophyta</taxon>
        <taxon>Coscinodiscophyceae</taxon>
        <taxon>Thalassiosirophycidae</taxon>
        <taxon>Thalassiosirales</taxon>
        <taxon>Thalassiosiraceae</taxon>
        <taxon>Thalassiosira</taxon>
    </lineage>
</organism>
<evidence type="ECO:0000256" key="5">
    <source>
        <dbReference type="PROSITE-ProRule" id="PRU10055"/>
    </source>
</evidence>
<keyword evidence="3 7" id="KW-0378">Hydrolase</keyword>
<comment type="similarity">
    <text evidence="1 6">Belongs to the glycosyl hydrolase 1 family.</text>
</comment>
<dbReference type="RefSeq" id="XP_002290406.1">
    <property type="nucleotide sequence ID" value="XM_002290370.1"/>
</dbReference>
<dbReference type="AlphaFoldDB" id="B8C3P6"/>
<dbReference type="InterPro" id="IPR001360">
    <property type="entry name" value="Glyco_hydro_1"/>
</dbReference>
<dbReference type="PaxDb" id="35128-Thaps28413"/>
<gene>
    <name evidence="7" type="ORF">THAPSDRAFT_28413</name>
</gene>
<dbReference type="PANTHER" id="PTHR10353:SF36">
    <property type="entry name" value="LP05116P"/>
    <property type="match status" value="1"/>
</dbReference>
<dbReference type="HOGENOM" id="CLU_001859_1_1_1"/>
<evidence type="ECO:0000256" key="1">
    <source>
        <dbReference type="ARBA" id="ARBA00010838"/>
    </source>
</evidence>
<keyword evidence="8" id="KW-1185">Reference proteome</keyword>
<dbReference type="KEGG" id="tps:THAPSDRAFT_28413"/>
<dbReference type="STRING" id="35128.B8C3P6"/>
<proteinExistence type="inferred from homology"/>
<dbReference type="GO" id="GO:0005975">
    <property type="term" value="P:carbohydrate metabolic process"/>
    <property type="evidence" value="ECO:0007669"/>
    <property type="project" value="InterPro"/>
</dbReference>
<protein>
    <recommendedName>
        <fullName evidence="2">beta-glucosidase</fullName>
        <ecNumber evidence="2">3.2.1.21</ecNumber>
    </recommendedName>
</protein>
<evidence type="ECO:0000256" key="4">
    <source>
        <dbReference type="ARBA" id="ARBA00023295"/>
    </source>
</evidence>
<accession>B8C3P6</accession>
<dbReference type="PRINTS" id="PR00131">
    <property type="entry name" value="GLHYDRLASE1"/>
</dbReference>
<sequence length="450" mass="51586">MMVEEVRLFGIHCTQSRDNCNGESGDVADDHFHKWQEDVYLMEQMRLKAYRFSISWSRILPNGTAATKGINYDGILYYNNLIDSLLESGIEPFITLYHWDLPQSLQDRYGGWEDRSIIEDFARYARICFQFFGDRVKYWITINEAWTVSVHGYEEGSKAPGVVGEDVGGTGRPYLVGHHLLLAHARAVDVYRSEGYEHWYRRGGDNETGLIGIANSGDYRFPLNPDIKGDVKAATRAMEFQLGWFSDPIWRGDYPKSMRERLGKRLPQFTRQEKKLLRGSSDFLGLNHYSSAVASEPTSPPIYGGYWADQFVNVTDDPSWTKSFMGWNIAPDGAREMLLWIDRRYNHPLVFVTENGMAANEPDLEHSLHDEDRIEYLEGYIRGFSQALSEGAKLGGYFAWSLLDNFEWGYGFSKRFGLIHVNYTTLVRTPKASADWYRMVIESNGGSIPP</sequence>
<evidence type="ECO:0000313" key="8">
    <source>
        <dbReference type="Proteomes" id="UP000001449"/>
    </source>
</evidence>
<dbReference type="PANTHER" id="PTHR10353">
    <property type="entry name" value="GLYCOSYL HYDROLASE"/>
    <property type="match status" value="1"/>
</dbReference>
<evidence type="ECO:0000256" key="2">
    <source>
        <dbReference type="ARBA" id="ARBA00012744"/>
    </source>
</evidence>
<dbReference type="InterPro" id="IPR017853">
    <property type="entry name" value="GH"/>
</dbReference>
<evidence type="ECO:0000256" key="3">
    <source>
        <dbReference type="ARBA" id="ARBA00022801"/>
    </source>
</evidence>
<keyword evidence="4" id="KW-0326">Glycosidase</keyword>
<dbReference type="InParanoid" id="B8C3P6"/>
<evidence type="ECO:0000313" key="7">
    <source>
        <dbReference type="EMBL" id="EED92158.1"/>
    </source>
</evidence>
<dbReference type="Pfam" id="PF00232">
    <property type="entry name" value="Glyco_hydro_1"/>
    <property type="match status" value="1"/>
</dbReference>
<dbReference type="Proteomes" id="UP000001449">
    <property type="component" value="Chromosome 5"/>
</dbReference>
<dbReference type="FunFam" id="3.20.20.80:FF:000099">
    <property type="entry name" value="Lactase-phlorizin hydrolase, putative"/>
    <property type="match status" value="1"/>
</dbReference>
<dbReference type="InterPro" id="IPR018120">
    <property type="entry name" value="Glyco_hydro_1_AS"/>
</dbReference>
<evidence type="ECO:0000256" key="6">
    <source>
        <dbReference type="RuleBase" id="RU003690"/>
    </source>
</evidence>
<name>B8C3P6_THAPS</name>
<dbReference type="eggNOG" id="KOG0626">
    <property type="taxonomic scope" value="Eukaryota"/>
</dbReference>
<dbReference type="Gene3D" id="3.20.20.80">
    <property type="entry name" value="Glycosidases"/>
    <property type="match status" value="1"/>
</dbReference>
<feature type="active site" description="Nucleophile" evidence="5">
    <location>
        <position position="354"/>
    </location>
</feature>
<dbReference type="EC" id="3.2.1.21" evidence="2"/>
<dbReference type="PROSITE" id="PS00572">
    <property type="entry name" value="GLYCOSYL_HYDROL_F1_1"/>
    <property type="match status" value="1"/>
</dbReference>
<dbReference type="GeneID" id="7444876"/>